<reference evidence="17" key="1">
    <citation type="submission" date="2025-08" db="UniProtKB">
        <authorList>
            <consortium name="Ensembl"/>
        </authorList>
    </citation>
    <scope>IDENTIFICATION</scope>
</reference>
<evidence type="ECO:0000313" key="18">
    <source>
        <dbReference type="Proteomes" id="UP000694388"/>
    </source>
</evidence>
<name>A0A8C4PXW0_EPTBU</name>
<reference evidence="17" key="2">
    <citation type="submission" date="2025-09" db="UniProtKB">
        <authorList>
            <consortium name="Ensembl"/>
        </authorList>
    </citation>
    <scope>IDENTIFICATION</scope>
</reference>
<organism evidence="17 18">
    <name type="scientific">Eptatretus burgeri</name>
    <name type="common">Inshore hagfish</name>
    <dbReference type="NCBI Taxonomy" id="7764"/>
    <lineage>
        <taxon>Eukaryota</taxon>
        <taxon>Metazoa</taxon>
        <taxon>Chordata</taxon>
        <taxon>Craniata</taxon>
        <taxon>Vertebrata</taxon>
        <taxon>Cyclostomata</taxon>
        <taxon>Myxini</taxon>
        <taxon>Myxiniformes</taxon>
        <taxon>Myxinidae</taxon>
        <taxon>Eptatretinae</taxon>
        <taxon>Eptatretus</taxon>
    </lineage>
</organism>
<evidence type="ECO:0000256" key="2">
    <source>
        <dbReference type="ARBA" id="ARBA00004363"/>
    </source>
</evidence>
<dbReference type="GO" id="GO:0005765">
    <property type="term" value="C:lysosomal membrane"/>
    <property type="evidence" value="ECO:0007669"/>
    <property type="project" value="UniProtKB-SubCell"/>
</dbReference>
<dbReference type="PANTHER" id="PTHR14971:SF2">
    <property type="entry name" value="VESICULAR, OVEREXPRESSED IN CANCER, PROSURVIVAL PROTEIN 1"/>
    <property type="match status" value="1"/>
</dbReference>
<dbReference type="Ensembl" id="ENSEBUT00000004070.1">
    <property type="protein sequence ID" value="ENSEBUP00000003686.1"/>
    <property type="gene ID" value="ENSEBUG00000002651.1"/>
</dbReference>
<dbReference type="InterPro" id="IPR026229">
    <property type="entry name" value="VOPP1"/>
</dbReference>
<evidence type="ECO:0000256" key="1">
    <source>
        <dbReference type="ARBA" id="ARBA00004358"/>
    </source>
</evidence>
<keyword evidence="8" id="KW-0805">Transcription regulation</keyword>
<evidence type="ECO:0000256" key="10">
    <source>
        <dbReference type="ARBA" id="ARBA00023163"/>
    </source>
</evidence>
<keyword evidence="18" id="KW-1185">Reference proteome</keyword>
<evidence type="ECO:0000256" key="5">
    <source>
        <dbReference type="ARBA" id="ARBA00022729"/>
    </source>
</evidence>
<keyword evidence="4 16" id="KW-0812">Transmembrane</keyword>
<evidence type="ECO:0000313" key="17">
    <source>
        <dbReference type="Ensembl" id="ENSEBUP00000003686.1"/>
    </source>
</evidence>
<comment type="subcellular location">
    <subcellularLocation>
        <location evidence="1">Cytoplasmic vesicle membrane</location>
        <topology evidence="1">Single-pass type I membrane protein</topology>
    </subcellularLocation>
    <subcellularLocation>
        <location evidence="13">Late endosome membrane</location>
        <topology evidence="13">Single-pass membrane protein</topology>
    </subcellularLocation>
    <subcellularLocation>
        <location evidence="2">Lysosome membrane</location>
        <topology evidence="2">Single-pass membrane protein</topology>
    </subcellularLocation>
</comment>
<sequence>MDQVADLGKYFCETLTCSVGSYCCENDTRCCRDEETLSWNIYWNYWWFWIVIIIGLVVCFGFCSCYRRHQIFLPPVVVSSGQSDITHPMDGIAVLSDIGLFPAPPPPYSEVTSKPEMCSMRRNVDLSLEPADILNSPPPLYTSVALPEMLIFMQQDSCARPPPYVETISEPQLLGQHMSSEQSPATSSFILMCNSKL</sequence>
<evidence type="ECO:0000256" key="16">
    <source>
        <dbReference type="SAM" id="Phobius"/>
    </source>
</evidence>
<evidence type="ECO:0000256" key="9">
    <source>
        <dbReference type="ARBA" id="ARBA00023136"/>
    </source>
</evidence>
<dbReference type="AlphaFoldDB" id="A0A8C4PXW0"/>
<evidence type="ECO:0000256" key="15">
    <source>
        <dbReference type="ARBA" id="ARBA00035715"/>
    </source>
</evidence>
<proteinExistence type="inferred from homology"/>
<keyword evidence="5" id="KW-0732">Signal</keyword>
<feature type="transmembrane region" description="Helical" evidence="16">
    <location>
        <begin position="46"/>
        <end position="66"/>
    </location>
</feature>
<keyword evidence="7 16" id="KW-1133">Transmembrane helix</keyword>
<keyword evidence="12" id="KW-0968">Cytoplasmic vesicle</keyword>
<dbReference type="GO" id="GO:0031902">
    <property type="term" value="C:late endosome membrane"/>
    <property type="evidence" value="ECO:0007669"/>
    <property type="project" value="UniProtKB-SubCell"/>
</dbReference>
<protein>
    <recommendedName>
        <fullName evidence="14">WW domain binding protein VOPP1</fullName>
    </recommendedName>
    <alternativeName>
        <fullName evidence="15">Vesicular, overexpressed in cancer, prosurvival protein 1</fullName>
    </alternativeName>
</protein>
<evidence type="ECO:0000256" key="3">
    <source>
        <dbReference type="ARBA" id="ARBA00006655"/>
    </source>
</evidence>
<evidence type="ECO:0000256" key="13">
    <source>
        <dbReference type="ARBA" id="ARBA00035628"/>
    </source>
</evidence>
<comment type="similarity">
    <text evidence="3">Belongs to the VOPP1/ECOP family.</text>
</comment>
<evidence type="ECO:0000256" key="14">
    <source>
        <dbReference type="ARBA" id="ARBA00035708"/>
    </source>
</evidence>
<evidence type="ECO:0000256" key="8">
    <source>
        <dbReference type="ARBA" id="ARBA00023015"/>
    </source>
</evidence>
<evidence type="ECO:0000256" key="12">
    <source>
        <dbReference type="ARBA" id="ARBA00023329"/>
    </source>
</evidence>
<keyword evidence="10" id="KW-0804">Transcription</keyword>
<dbReference type="Proteomes" id="UP000694388">
    <property type="component" value="Unplaced"/>
</dbReference>
<accession>A0A8C4PXW0</accession>
<evidence type="ECO:0000256" key="7">
    <source>
        <dbReference type="ARBA" id="ARBA00022989"/>
    </source>
</evidence>
<keyword evidence="6" id="KW-0967">Endosome</keyword>
<evidence type="ECO:0000256" key="6">
    <source>
        <dbReference type="ARBA" id="ARBA00022753"/>
    </source>
</evidence>
<keyword evidence="9 16" id="KW-0472">Membrane</keyword>
<dbReference type="PANTHER" id="PTHR14971">
    <property type="entry name" value="VESICULAR, OVEREXPRESSED IN CANCER, PROSURVIVAL PROTEIN 1"/>
    <property type="match status" value="1"/>
</dbReference>
<evidence type="ECO:0000256" key="11">
    <source>
        <dbReference type="ARBA" id="ARBA00023228"/>
    </source>
</evidence>
<evidence type="ECO:0000256" key="4">
    <source>
        <dbReference type="ARBA" id="ARBA00022692"/>
    </source>
</evidence>
<keyword evidence="11" id="KW-0458">Lysosome</keyword>